<protein>
    <recommendedName>
        <fullName evidence="3">Pyrrolo-quinoline quinone</fullName>
    </recommendedName>
</protein>
<gene>
    <name evidence="1" type="ORF">JEU11_21935</name>
</gene>
<dbReference type="SUPFAM" id="SSF50998">
    <property type="entry name" value="Quinoprotein alcohol dehydrogenase-like"/>
    <property type="match status" value="1"/>
</dbReference>
<dbReference type="EMBL" id="JAEILT010000117">
    <property type="protein sequence ID" value="MBJ2139095.1"/>
    <property type="molecule type" value="Genomic_DNA"/>
</dbReference>
<dbReference type="InterPro" id="IPR011047">
    <property type="entry name" value="Quinoprotein_ADH-like_sf"/>
</dbReference>
<dbReference type="InterPro" id="IPR015943">
    <property type="entry name" value="WD40/YVTN_repeat-like_dom_sf"/>
</dbReference>
<name>A0ABS0WKV8_9ALTE</name>
<dbReference type="Gene3D" id="2.130.10.10">
    <property type="entry name" value="YVTN repeat-like/Quinoprotein amine dehydrogenase"/>
    <property type="match status" value="1"/>
</dbReference>
<accession>A0ABS0WKV8</accession>
<dbReference type="RefSeq" id="WP_198826231.1">
    <property type="nucleotide sequence ID" value="NZ_JAEILT010000117.1"/>
</dbReference>
<evidence type="ECO:0008006" key="3">
    <source>
        <dbReference type="Google" id="ProtNLM"/>
    </source>
</evidence>
<sequence length="86" mass="8909">SAQVSAFAPLPGGQWIALALVDGQVEVRDLASGECRWRYRTADAIPLCLAVSDKLLAIGFSHGGVSLLQVAADGQLIGPPGANPRQ</sequence>
<proteinExistence type="predicted"/>
<feature type="non-terminal residue" evidence="1">
    <location>
        <position position="1"/>
    </location>
</feature>
<organism evidence="1 2">
    <name type="scientific">Paraglaciecola chathamensis</name>
    <dbReference type="NCBI Taxonomy" id="368405"/>
    <lineage>
        <taxon>Bacteria</taxon>
        <taxon>Pseudomonadati</taxon>
        <taxon>Pseudomonadota</taxon>
        <taxon>Gammaproteobacteria</taxon>
        <taxon>Alteromonadales</taxon>
        <taxon>Alteromonadaceae</taxon>
        <taxon>Paraglaciecola</taxon>
    </lineage>
</organism>
<evidence type="ECO:0000313" key="1">
    <source>
        <dbReference type="EMBL" id="MBJ2139095.1"/>
    </source>
</evidence>
<comment type="caution">
    <text evidence="1">The sequence shown here is derived from an EMBL/GenBank/DDBJ whole genome shotgun (WGS) entry which is preliminary data.</text>
</comment>
<reference evidence="1 2" key="1">
    <citation type="submission" date="2020-12" db="EMBL/GenBank/DDBJ databases">
        <title>Draft genome sequences of nine environmental bacterial isolates colonizing plastic.</title>
        <authorList>
            <person name="Borre I."/>
            <person name="Sonnenschein E.C."/>
        </authorList>
    </citation>
    <scope>NUCLEOTIDE SEQUENCE [LARGE SCALE GENOMIC DNA]</scope>
    <source>
        <strain evidence="1 2">IB30</strain>
    </source>
</reference>
<dbReference type="Proteomes" id="UP000649232">
    <property type="component" value="Unassembled WGS sequence"/>
</dbReference>
<evidence type="ECO:0000313" key="2">
    <source>
        <dbReference type="Proteomes" id="UP000649232"/>
    </source>
</evidence>